<keyword evidence="2" id="KW-0547">Nucleotide-binding</keyword>
<accession>A0A285UUV0</accession>
<dbReference type="GO" id="GO:0004386">
    <property type="term" value="F:helicase activity"/>
    <property type="evidence" value="ECO:0007669"/>
    <property type="project" value="UniProtKB-KW"/>
</dbReference>
<dbReference type="InterPro" id="IPR027417">
    <property type="entry name" value="P-loop_NTPase"/>
</dbReference>
<dbReference type="PROSITE" id="PS51194">
    <property type="entry name" value="HELICASE_CTER"/>
    <property type="match status" value="1"/>
</dbReference>
<reference evidence="2 3" key="1">
    <citation type="submission" date="2017-08" db="EMBL/GenBank/DDBJ databases">
        <authorList>
            <person name="de Groot N.N."/>
        </authorList>
    </citation>
    <scope>NUCLEOTIDE SEQUENCE [LARGE SCALE GENOMIC DNA]</scope>
    <source>
        <strain evidence="2 3">JC85</strain>
    </source>
</reference>
<dbReference type="CDD" id="cd18785">
    <property type="entry name" value="SF2_C"/>
    <property type="match status" value="1"/>
</dbReference>
<organism evidence="2 3">
    <name type="scientific">Rhizobium subbaraonis</name>
    <dbReference type="NCBI Taxonomy" id="908946"/>
    <lineage>
        <taxon>Bacteria</taxon>
        <taxon>Pseudomonadati</taxon>
        <taxon>Pseudomonadota</taxon>
        <taxon>Alphaproteobacteria</taxon>
        <taxon>Hyphomicrobiales</taxon>
        <taxon>Rhizobiaceae</taxon>
        <taxon>Rhizobium/Agrobacterium group</taxon>
        <taxon>Rhizobium</taxon>
    </lineage>
</organism>
<evidence type="ECO:0000259" key="1">
    <source>
        <dbReference type="PROSITE" id="PS51194"/>
    </source>
</evidence>
<gene>
    <name evidence="2" type="ORF">SAMN05892877_11687</name>
</gene>
<evidence type="ECO:0000313" key="3">
    <source>
        <dbReference type="Proteomes" id="UP000219167"/>
    </source>
</evidence>
<dbReference type="Gene3D" id="3.40.50.300">
    <property type="entry name" value="P-loop containing nucleotide triphosphate hydrolases"/>
    <property type="match status" value="2"/>
</dbReference>
<dbReference type="InterPro" id="IPR001650">
    <property type="entry name" value="Helicase_C-like"/>
</dbReference>
<keyword evidence="2" id="KW-0067">ATP-binding</keyword>
<proteinExistence type="predicted"/>
<keyword evidence="2" id="KW-0378">Hydrolase</keyword>
<name>A0A285UUV0_9HYPH</name>
<dbReference type="SUPFAM" id="SSF52540">
    <property type="entry name" value="P-loop containing nucleoside triphosphate hydrolases"/>
    <property type="match status" value="1"/>
</dbReference>
<keyword evidence="2" id="KW-0347">Helicase</keyword>
<dbReference type="RefSeq" id="WP_245423624.1">
    <property type="nucleotide sequence ID" value="NZ_OBQD01000016.1"/>
</dbReference>
<keyword evidence="3" id="KW-1185">Reference proteome</keyword>
<dbReference type="AlphaFoldDB" id="A0A285UUV0"/>
<dbReference type="Proteomes" id="UP000219167">
    <property type="component" value="Unassembled WGS sequence"/>
</dbReference>
<dbReference type="SMART" id="SM00490">
    <property type="entry name" value="HELICc"/>
    <property type="match status" value="1"/>
</dbReference>
<dbReference type="Pfam" id="PF00271">
    <property type="entry name" value="Helicase_C"/>
    <property type="match status" value="1"/>
</dbReference>
<protein>
    <submittedName>
        <fullName evidence="2">Helicase-like protein</fullName>
    </submittedName>
</protein>
<feature type="domain" description="Helicase C-terminal" evidence="1">
    <location>
        <begin position="751"/>
        <end position="895"/>
    </location>
</feature>
<sequence>MTVEMPRDALIRRMREDLMGPREVDETLAARPSDVYLTGILWPRNTAISPDEDERLSVAVGGGDDDGDDTPEQVQARSVGMRRPSTAGISFAVTATLDQRPTVDVQLEFGTYSPSESGGRNHWSRRQNSIGPIEVALDEPAADISLDQYGFPELRLNSRTVPFERGLLSTLTLVNDAMPAEQGRAALEQATIFQVSVDIRAGSGCRLISRPSRRSPVDEEDWSSALLYRHAREYAAGHTCSADWVETADGDGATLVRTEWIPETVVAAVTPDGHAVFADLNDGVCQPLSANWLAACDHSALPAALRRLCDAYERWILIQQDETGHLRGKLADAATRHLAEAEHILDRMRGGVRLLETDPACARAFRLANLAMTTQRQWAGLGELIWRPFQLGFLLLTIESAALSEHPDRDTMDLLWFPTGGGKTEAYLGLIAFIAFHRRLSRPNADNGAGVSVIMRYTLRLLTTQQFIRAAAMICACEVIRRGKFGPENVTGLGDEPFSIGLWVGENSTPNTRQSAFNSRTDDSRSSPEQLLECPCCRKALNYHQPLPADPVQIFCRTADCTLAGSTPLPVWTVDEDVYAARPTLLVGTIDKFAQIVRNSRTAVLFAVGSKAQPQLILQDELHLISGPLGTLAGLYESALDLILSADGTRPKIIGSTATIRRAPEQVRALFDRKTCQFPPPGLSADDSGFTVVDPSLPGRRYVGITTAGRSAKFTLQAAAASLLQSAFAGLPPEHQDHYWTLVAYFNSLRELGGALVLMQDDVHDSIRLFADARHEERRTLQFVEELTSRRTQKEITGMLSQLERKAGHPEAVDVLLATNMVSVGVDISRLGLMLVNGQPKTMAEYIQATSRVGRGSVSGLVIPVLNNAKPRDRSHYETFRTWHSTLYREVEATSVTPFASRARDRALHAVLVAIIRHLAAGMLDSPVLNDSALDAAEELILKVGKRAKDVDPLETDVETELRERLNRWRRRAPQVYWNEYKKDTLLQSAEAAAAKRAAGRVVGQAWPTPNSMRGVEPSTNYRLAEGLRRKTDGTV</sequence>
<evidence type="ECO:0000313" key="2">
    <source>
        <dbReference type="EMBL" id="SOC45563.1"/>
    </source>
</evidence>
<dbReference type="EMBL" id="OBQD01000016">
    <property type="protein sequence ID" value="SOC45563.1"/>
    <property type="molecule type" value="Genomic_DNA"/>
</dbReference>